<name>Q72PP1_LEPIC</name>
<dbReference type="AlphaFoldDB" id="Q72PP1"/>
<dbReference type="HOGENOM" id="CLU_679336_0_0_12"/>
<accession>Q72PP1</accession>
<dbReference type="Gene3D" id="3.40.50.150">
    <property type="entry name" value="Vaccinia Virus protein VP39"/>
    <property type="match status" value="1"/>
</dbReference>
<protein>
    <submittedName>
        <fullName evidence="1">Uncharacterized protein</fullName>
    </submittedName>
</protein>
<reference evidence="1 2" key="1">
    <citation type="journal article" date="2004" name="J. Bacteriol.">
        <title>Comparative genomics of two Leptospira interrogans serovars reveals novel insights into physiology and pathogenesis.</title>
        <authorList>
            <person name="Nascimento A.L."/>
            <person name="Ko A.I."/>
            <person name="Martins E.A."/>
            <person name="Monteiro-Vitorello C.B."/>
            <person name="Ho P.L."/>
            <person name="Haake D.A."/>
            <person name="Verjovski-Almeida S."/>
            <person name="Hartskeerl R.A."/>
            <person name="Marques M.V."/>
            <person name="Oliveira M.C."/>
            <person name="Menck C.F."/>
            <person name="Leite L.C."/>
            <person name="Carrer H."/>
            <person name="Coutinho L.L."/>
            <person name="Degrave W.M."/>
            <person name="Dellagostin O.A."/>
            <person name="El-Dorry H."/>
            <person name="Ferro E.S."/>
            <person name="Ferro M.I."/>
            <person name="Furlan L.R."/>
            <person name="Gamberini M."/>
            <person name="Giglioti E.A."/>
            <person name="Goes-Neto A."/>
            <person name="Goldman G.H."/>
            <person name="Goldman M.H."/>
            <person name="Harakava R."/>
            <person name="Jeronimo S.M."/>
            <person name="Junqueira-De-Azevedo I.L."/>
            <person name="Kimura E.T."/>
            <person name="Kuramae E.E."/>
            <person name="Lemos E.G."/>
            <person name="Lemos M.V."/>
            <person name="Marino C.L."/>
            <person name="Nunes L.R."/>
            <person name="De Oliveira R.C."/>
            <person name="Pereira G.G."/>
            <person name="Reis M.S."/>
            <person name="Schriefer A."/>
            <person name="Siqueira W.J."/>
            <person name="Sommer P."/>
            <person name="Tsai S.M."/>
            <person name="Simpson A.J."/>
            <person name="Ferro J.A."/>
            <person name="Camargo L.E."/>
            <person name="Kitajima J.P."/>
            <person name="Setubal J.C."/>
            <person name="Van Sluys M.A."/>
        </authorList>
    </citation>
    <scope>NUCLEOTIDE SEQUENCE [LARGE SCALE GENOMIC DNA]</scope>
    <source>
        <strain evidence="1 2">Fiocruz L1-130</strain>
    </source>
</reference>
<dbReference type="InterPro" id="IPR029063">
    <property type="entry name" value="SAM-dependent_MTases_sf"/>
</dbReference>
<gene>
    <name evidence="1" type="ordered locus">LIC_12427</name>
</gene>
<proteinExistence type="predicted"/>
<evidence type="ECO:0000313" key="2">
    <source>
        <dbReference type="Proteomes" id="UP000007037"/>
    </source>
</evidence>
<dbReference type="Proteomes" id="UP000007037">
    <property type="component" value="Chromosome I"/>
</dbReference>
<organism evidence="1 2">
    <name type="scientific">Leptospira interrogans serogroup Icterohaemorrhagiae serovar copenhageni (strain Fiocruz L1-130)</name>
    <dbReference type="NCBI Taxonomy" id="267671"/>
    <lineage>
        <taxon>Bacteria</taxon>
        <taxon>Pseudomonadati</taxon>
        <taxon>Spirochaetota</taxon>
        <taxon>Spirochaetia</taxon>
        <taxon>Leptospirales</taxon>
        <taxon>Leptospiraceae</taxon>
        <taxon>Leptospira</taxon>
    </lineage>
</organism>
<sequence length="410" mass="47956">MILCFMSWNFPKFKASLHRRWEYLLPTGSVNETERIARKVVSESYLPKTQIPFLKIQHGKILLENANFRQALELLVRIPWVRDFRLNLGMFPFKKSFTFEGFENALRKSNILPEEWGLRFRSQVKGQNQWNSGNLQTLWESSIPLSSRIKTTELSALLVENEIILNLSLSGEPLNQRGNFIPLSKSAPIREDLARFIIQKMHHILPDPDGIFVPFAGTGTFVREAVDSILGIGFTHYTRNYLFQDMEEFPNTTWDFLKKKILKNSLENQIRVWWNELEDEIFEYSKNRINLYQDFLNNLGFSGSFRFIQDKGDFFHFSAEDIWNASGRCERVWMLLNPPYGLRLERGSSIGFYKKLGERLKHWWGLPCELSGLILCPDEDCWSVLIRNMGVKTDTIHVTHGGLDLRVVYF</sequence>
<dbReference type="EMBL" id="AE016823">
    <property type="protein sequence ID" value="AAS70995.1"/>
    <property type="molecule type" value="Genomic_DNA"/>
</dbReference>
<evidence type="ECO:0000313" key="1">
    <source>
        <dbReference type="EMBL" id="AAS70995.1"/>
    </source>
</evidence>
<dbReference type="KEGG" id="lic:LIC_12427"/>